<geneLocation type="plasmid" evidence="2">
    <name>pNGR234b</name>
</geneLocation>
<sequence>MLPQVQVDRISASMEKVGPPMKVTNVLQLTIVPAARFPLSACTVNFFREFLSQLF</sequence>
<proteinExistence type="predicted"/>
<name>Q6W1Q9_SINFN</name>
<accession>Q6W1Q9</accession>
<evidence type="ECO:0000313" key="3">
    <source>
        <dbReference type="Proteomes" id="UP000001054"/>
    </source>
</evidence>
<reference evidence="2 3" key="3">
    <citation type="journal article" date="2009" name="Appl. Environ. Microbiol.">
        <title>Rhizobium sp. strain NGR234 possesses a remarkable number of secretion systems.</title>
        <authorList>
            <person name="Schmeisser C."/>
            <person name="Liesegang H."/>
            <person name="Krysciak D."/>
            <person name="Bakkou N."/>
            <person name="Le Quere A."/>
            <person name="Wollherr A."/>
            <person name="Heinemeyer I."/>
            <person name="Morgenstern B."/>
            <person name="Pommerening-Roeser A."/>
            <person name="Flores M."/>
            <person name="Palacios R."/>
            <person name="Brenner S."/>
            <person name="Gottschalk G."/>
            <person name="Schmitz R.A."/>
            <person name="Broughton W.J."/>
            <person name="Perret X."/>
            <person name="Strittmatter A.W."/>
            <person name="Streit W.R."/>
        </authorList>
    </citation>
    <scope>NUCLEOTIDE SEQUENCE [LARGE SCALE GENOMIC DNA]</scope>
    <source>
        <strain evidence="3">NBRC 101917 / NGR234</strain>
        <strain evidence="2">NGR234</strain>
        <plasmid evidence="2">pNGR234b</plasmid>
    </source>
</reference>
<organism evidence="1">
    <name type="scientific">Sinorhizobium fredii (strain NBRC 101917 / NGR234)</name>
    <dbReference type="NCBI Taxonomy" id="394"/>
    <lineage>
        <taxon>Bacteria</taxon>
        <taxon>Pseudomonadati</taxon>
        <taxon>Pseudomonadota</taxon>
        <taxon>Alphaproteobacteria</taxon>
        <taxon>Hyphomicrobiales</taxon>
        <taxon>Rhizobiaceae</taxon>
        <taxon>Sinorhizobium/Ensifer group</taxon>
        <taxon>Sinorhizobium</taxon>
    </lineage>
</organism>
<keyword evidence="3" id="KW-1185">Reference proteome</keyword>
<protein>
    <submittedName>
        <fullName evidence="1">Uncharacterized protein</fullName>
    </submittedName>
</protein>
<geneLocation type="plasmid" evidence="1">
    <name>megaplasmid 2</name>
</geneLocation>
<dbReference type="Proteomes" id="UP000001054">
    <property type="component" value="Plasmid pNGR234b"/>
</dbReference>
<reference evidence="3" key="2">
    <citation type="journal article" date="2004" name="J. Bacteriol.">
        <title>An evolutionary hot spot: the pNGR234b replicon of Rhizobium sp. strain NGR234.</title>
        <authorList>
            <person name="Streit W.R."/>
            <person name="Schmitz R.A."/>
            <person name="Perret X."/>
            <person name="Staehelin C."/>
            <person name="Deakin W.J."/>
            <person name="Raasch C."/>
            <person name="Liesegang H."/>
            <person name="Broughton W.J."/>
        </authorList>
    </citation>
    <scope>NUCLEOTIDE SEQUENCE [LARGE SCALE GENOMIC DNA]</scope>
    <source>
        <strain evidence="3">NBRC 101917 / NGR234</strain>
    </source>
</reference>
<geneLocation type="plasmid" evidence="3">
    <name>sym pNGR234b</name>
</geneLocation>
<dbReference type="EMBL" id="AY316747">
    <property type="protein sequence ID" value="AAQ87309.1"/>
    <property type="molecule type" value="Genomic_DNA"/>
</dbReference>
<dbReference type="AlphaFoldDB" id="Q6W1Q9"/>
<dbReference type="EMBL" id="CP000874">
    <property type="protein sequence ID" value="ACP21846.1"/>
    <property type="molecule type" value="Genomic_DNA"/>
</dbReference>
<gene>
    <name evidence="2" type="ordered locus">NGR_b03820</name>
    <name evidence="1" type="ORF">RNGR00535</name>
</gene>
<dbReference type="HOGENOM" id="CLU_3029305_0_0_5"/>
<evidence type="ECO:0000313" key="1">
    <source>
        <dbReference type="EMBL" id="AAQ87309.1"/>
    </source>
</evidence>
<dbReference type="KEGG" id="rhi:NGR_b03820"/>
<evidence type="ECO:0000313" key="2">
    <source>
        <dbReference type="EMBL" id="ACP21846.1"/>
    </source>
</evidence>
<reference evidence="1" key="1">
    <citation type="submission" date="2003-06" db="EMBL/GenBank/DDBJ databases">
        <title>Comparative DNA analysis of two large contigs of the Rhizobium sp. NGR234 megaplasmid 2.</title>
        <authorList>
            <person name="Broughton W.J."/>
            <person name="Perret X."/>
            <person name="Staehelin C."/>
            <person name="Schmitz R.A."/>
            <person name="Raasch C."/>
            <person name="Liesegang H."/>
            <person name="Gottschalk G."/>
            <person name="Streit W.R."/>
        </authorList>
    </citation>
    <scope>NUCLEOTIDE SEQUENCE</scope>
    <source>
        <strain evidence="1">NGR234</strain>
        <plasmid evidence="1">megaplasmid 2</plasmid>
    </source>
</reference>
<keyword evidence="1" id="KW-0614">Plasmid</keyword>